<organism evidence="1 2">
    <name type="scientific">Halanaeroarchaeum sulfurireducens</name>
    <dbReference type="NCBI Taxonomy" id="1604004"/>
    <lineage>
        <taxon>Archaea</taxon>
        <taxon>Methanobacteriati</taxon>
        <taxon>Methanobacteriota</taxon>
        <taxon>Stenosarchaea group</taxon>
        <taxon>Halobacteria</taxon>
        <taxon>Halobacteriales</taxon>
        <taxon>Halobacteriaceae</taxon>
        <taxon>Halanaeroarchaeum</taxon>
    </lineage>
</organism>
<dbReference type="Proteomes" id="UP000060390">
    <property type="component" value="Chromosome"/>
</dbReference>
<reference evidence="1 2" key="2">
    <citation type="journal article" date="2016" name="Stand. Genomic Sci.">
        <title>Complete genome sequence of 'Halanaeroarchaeum sulfurireducens' M27-SA2, a sulfur-reducing and acetate-oxidizing haloarchaeon from the deep-sea hypersaline anoxic lake Medee.</title>
        <authorList>
            <person name="Messina E."/>
            <person name="Sorokin D.Y."/>
            <person name="Kublanov I.V."/>
            <person name="Toshchakov S."/>
            <person name="Lopatina A."/>
            <person name="Arcadi E."/>
            <person name="Smedile F."/>
            <person name="La Spada G."/>
            <person name="La Cono V."/>
            <person name="Yakimov M.M."/>
        </authorList>
    </citation>
    <scope>NUCLEOTIDE SEQUENCE [LARGE SCALE GENOMIC DNA]</scope>
    <source>
        <strain evidence="1 2">M27-SA2</strain>
    </source>
</reference>
<protein>
    <submittedName>
        <fullName evidence="1">Uncharacterized protein</fullName>
    </submittedName>
</protein>
<dbReference type="RefSeq" id="WP_054519608.1">
    <property type="nucleotide sequence ID" value="NZ_CP011564.1"/>
</dbReference>
<evidence type="ECO:0000313" key="1">
    <source>
        <dbReference type="EMBL" id="ALG81752.1"/>
    </source>
</evidence>
<dbReference type="AlphaFoldDB" id="A0A0N9MHX7"/>
<dbReference type="STRING" id="1604004.HLASA_0854"/>
<proteinExistence type="predicted"/>
<dbReference type="GeneID" id="26010213"/>
<dbReference type="EMBL" id="CP011564">
    <property type="protein sequence ID" value="ALG81752.1"/>
    <property type="molecule type" value="Genomic_DNA"/>
</dbReference>
<reference evidence="2" key="1">
    <citation type="submission" date="2015-05" db="EMBL/GenBank/DDBJ databases">
        <title>Complete genome sequence of Halanaeroarchaeum sulfurireducens type strain M27-SA2, a sulfate-reducer haloarchaeon from marine anoxic lake Medee.</title>
        <authorList>
            <person name="Messina E."/>
            <person name="Kublanov I.V."/>
            <person name="Toshchakov S."/>
            <person name="Arcadi E."/>
            <person name="La Spada G."/>
            <person name="La Cono V."/>
            <person name="Yakimov M.M."/>
        </authorList>
    </citation>
    <scope>NUCLEOTIDE SEQUENCE [LARGE SCALE GENOMIC DNA]</scope>
    <source>
        <strain evidence="2">M27-SA2</strain>
    </source>
</reference>
<gene>
    <name evidence="1" type="ORF">HLASA_0854</name>
</gene>
<evidence type="ECO:0000313" key="2">
    <source>
        <dbReference type="Proteomes" id="UP000060390"/>
    </source>
</evidence>
<dbReference type="KEGG" id="hsf:HLASA_0854"/>
<accession>A0A0N9MHX7</accession>
<sequence>MTEHRAFSSAKLREFVRGDLRSKENADLYPHTGIVEPGSATADLLSFVESIYEPPSEAVPARFAETKMASVLRQQAATDYVGAQIPDATSYAVGVTERDVEVSEAQALAKVARSIVNDGAPYSALIFGGMNTGKTGFAGLWLELWRELVPLKYDTREHAVVTNMRTLEGADHVVTDIEAFRALVFGDERYVETGGVQGEPPEIAPETPVWWHFDECSTHLDARTQSHEVATQYLPLVKRFAKVNVDAIHIGHSGMDIYKDMRRSQLTTEFVFKTGLKTAEVYERMIDDHGEALKYTLTEVPETALTYHPDDYSPWSW</sequence>
<name>A0A0N9MHX7_9EURY</name>